<dbReference type="AlphaFoldDB" id="A0A5B8U2J9"/>
<dbReference type="RefSeq" id="WP_146917234.1">
    <property type="nucleotide sequence ID" value="NZ_CP042430.1"/>
</dbReference>
<dbReference type="PROSITE" id="PS51186">
    <property type="entry name" value="GNAT"/>
    <property type="match status" value="1"/>
</dbReference>
<protein>
    <submittedName>
        <fullName evidence="2">GNAT family N-acetyltransferase</fullName>
    </submittedName>
</protein>
<name>A0A5B8U2J9_9ACTN</name>
<dbReference type="Gene3D" id="3.40.630.30">
    <property type="match status" value="1"/>
</dbReference>
<keyword evidence="3" id="KW-1185">Reference proteome</keyword>
<proteinExistence type="predicted"/>
<evidence type="ECO:0000259" key="1">
    <source>
        <dbReference type="PROSITE" id="PS51186"/>
    </source>
</evidence>
<accession>A0A5B8U2J9</accession>
<feature type="domain" description="N-acetyltransferase" evidence="1">
    <location>
        <begin position="12"/>
        <end position="165"/>
    </location>
</feature>
<dbReference type="Proteomes" id="UP000321805">
    <property type="component" value="Chromosome"/>
</dbReference>
<dbReference type="Pfam" id="PF00583">
    <property type="entry name" value="Acetyltransf_1"/>
    <property type="match status" value="1"/>
</dbReference>
<reference evidence="2 3" key="1">
    <citation type="journal article" date="2018" name="J. Microbiol.">
        <title>Baekduia soli gen. nov., sp. nov., a novel bacterium isolated from the soil of Baekdu Mountain and proposal of a novel family name, Baekduiaceae fam. nov.</title>
        <authorList>
            <person name="An D.S."/>
            <person name="Siddiqi M.Z."/>
            <person name="Kim K.H."/>
            <person name="Yu H.S."/>
            <person name="Im W.T."/>
        </authorList>
    </citation>
    <scope>NUCLEOTIDE SEQUENCE [LARGE SCALE GENOMIC DNA]</scope>
    <source>
        <strain evidence="2 3">BR7-21</strain>
    </source>
</reference>
<organism evidence="2 3">
    <name type="scientific">Baekduia soli</name>
    <dbReference type="NCBI Taxonomy" id="496014"/>
    <lineage>
        <taxon>Bacteria</taxon>
        <taxon>Bacillati</taxon>
        <taxon>Actinomycetota</taxon>
        <taxon>Thermoleophilia</taxon>
        <taxon>Solirubrobacterales</taxon>
        <taxon>Baekduiaceae</taxon>
        <taxon>Baekduia</taxon>
    </lineage>
</organism>
<dbReference type="InterPro" id="IPR000182">
    <property type="entry name" value="GNAT_dom"/>
</dbReference>
<dbReference type="EMBL" id="CP042430">
    <property type="protein sequence ID" value="QEC47152.1"/>
    <property type="molecule type" value="Genomic_DNA"/>
</dbReference>
<dbReference type="OrthoDB" id="190266at2"/>
<gene>
    <name evidence="2" type="ORF">FSW04_05810</name>
</gene>
<keyword evidence="2" id="KW-0808">Transferase</keyword>
<sequence length="165" mass="17476">MTVPADAQLPEIVLRPIRPDDKDALVAGLGRLSDRSVYERFLSPKPRLSRSELAYLTEIDGHDHHALVAVLARSPGVIVAVGRWVREADAPQRAEVAVVVADDLQGRGVGRRLGAALAQAGAERGVEAFIATMLPSNTAAQRLMAGMARDLACARARRAASPAAA</sequence>
<dbReference type="KEGG" id="bsol:FSW04_05810"/>
<evidence type="ECO:0000313" key="2">
    <source>
        <dbReference type="EMBL" id="QEC47152.1"/>
    </source>
</evidence>
<evidence type="ECO:0000313" key="3">
    <source>
        <dbReference type="Proteomes" id="UP000321805"/>
    </source>
</evidence>
<dbReference type="SUPFAM" id="SSF55729">
    <property type="entry name" value="Acyl-CoA N-acyltransferases (Nat)"/>
    <property type="match status" value="1"/>
</dbReference>
<dbReference type="InterPro" id="IPR016181">
    <property type="entry name" value="Acyl_CoA_acyltransferase"/>
</dbReference>
<dbReference type="GO" id="GO:0016747">
    <property type="term" value="F:acyltransferase activity, transferring groups other than amino-acyl groups"/>
    <property type="evidence" value="ECO:0007669"/>
    <property type="project" value="InterPro"/>
</dbReference>